<name>A0ABU9LZY5_9BACT</name>
<evidence type="ECO:0000313" key="5">
    <source>
        <dbReference type="EMBL" id="MEL5995614.1"/>
    </source>
</evidence>
<comment type="caution">
    <text evidence="5">The sequence shown here is derived from an EMBL/GenBank/DDBJ whole genome shotgun (WGS) entry which is preliminary data.</text>
</comment>
<gene>
    <name evidence="5" type="ORF">AAFH49_15470</name>
</gene>
<protein>
    <submittedName>
        <fullName evidence="5">Glycosyltransferase family 61 protein</fullName>
        <ecNumber evidence="5">2.4.-.-</ecNumber>
    </submittedName>
</protein>
<organism evidence="5 6">
    <name type="scientific">Hymenobacter segetis</name>
    <dbReference type="NCBI Taxonomy" id="2025509"/>
    <lineage>
        <taxon>Bacteria</taxon>
        <taxon>Pseudomonadati</taxon>
        <taxon>Bacteroidota</taxon>
        <taxon>Cytophagia</taxon>
        <taxon>Cytophagales</taxon>
        <taxon>Hymenobacteraceae</taxon>
        <taxon>Hymenobacter</taxon>
    </lineage>
</organism>
<dbReference type="GO" id="GO:0016757">
    <property type="term" value="F:glycosyltransferase activity"/>
    <property type="evidence" value="ECO:0007669"/>
    <property type="project" value="UniProtKB-KW"/>
</dbReference>
<dbReference type="EC" id="2.4.-.-" evidence="5"/>
<reference evidence="5 6" key="1">
    <citation type="journal article" date="2018" name="Arch. Microbiol.">
        <title>Hymenobacter segetis sp. nov., isolated from soil.</title>
        <authorList>
            <person name="Ten L.N."/>
            <person name="Lim S.J."/>
            <person name="Kim B.O."/>
            <person name="Kang I.K."/>
            <person name="Jung H.Y."/>
        </authorList>
    </citation>
    <scope>NUCLEOTIDE SEQUENCE [LARGE SCALE GENOMIC DNA]</scope>
    <source>
        <strain evidence="5 6">S7-3-11</strain>
    </source>
</reference>
<evidence type="ECO:0000256" key="3">
    <source>
        <dbReference type="ARBA" id="ARBA00023180"/>
    </source>
</evidence>
<evidence type="ECO:0000259" key="4">
    <source>
        <dbReference type="Pfam" id="PF04577"/>
    </source>
</evidence>
<keyword evidence="1 5" id="KW-0328">Glycosyltransferase</keyword>
<evidence type="ECO:0000256" key="2">
    <source>
        <dbReference type="ARBA" id="ARBA00022679"/>
    </source>
</evidence>
<sequence>MPTQFTDPGFSEFIAKDTKRWTMQESTIVEVTDVLLEPERLLGSREGRQLVEQTIVYKHDRQYPFILPNLLRPAKCTSFDVAIWYDGSATRNYYHHFVDALSSLQLLEQSGLPADTPLLITRQMYEMDFFQYLYRRSPEMQKLNWYVVGPKEWVKVKKLYKFNTAAFSPASWRNMRALYNLPNNAPWRKVFLNRDRRRYGRYLDNEDEVVAMLKRHGFEEVFAENLNIEQQAALFQETKYLVALTGAGLIQQFFMTYAQGHVIEIMPRNRLMPEYYWQAHTLGMHYYDVVVGGNMRAGKEYPVEVNMLEIAVVRMLENQSAGRNYGLTHLPAATPNN</sequence>
<feature type="domain" description="Glycosyltransferase 61 catalytic" evidence="4">
    <location>
        <begin position="93"/>
        <end position="256"/>
    </location>
</feature>
<dbReference type="EMBL" id="JBCEVZ010000041">
    <property type="protein sequence ID" value="MEL5995614.1"/>
    <property type="molecule type" value="Genomic_DNA"/>
</dbReference>
<keyword evidence="2 5" id="KW-0808">Transferase</keyword>
<dbReference type="InterPro" id="IPR049625">
    <property type="entry name" value="Glyco_transf_61_cat"/>
</dbReference>
<keyword evidence="3" id="KW-0325">Glycoprotein</keyword>
<evidence type="ECO:0000313" key="6">
    <source>
        <dbReference type="Proteomes" id="UP001479606"/>
    </source>
</evidence>
<proteinExistence type="predicted"/>
<keyword evidence="6" id="KW-1185">Reference proteome</keyword>
<dbReference type="RefSeq" id="WP_342299579.1">
    <property type="nucleotide sequence ID" value="NZ_JBCEVZ010000041.1"/>
</dbReference>
<accession>A0ABU9LZY5</accession>
<dbReference type="InterPro" id="IPR007657">
    <property type="entry name" value="Glycosyltransferase_61"/>
</dbReference>
<evidence type="ECO:0000256" key="1">
    <source>
        <dbReference type="ARBA" id="ARBA00022676"/>
    </source>
</evidence>
<dbReference type="PANTHER" id="PTHR20961">
    <property type="entry name" value="GLYCOSYLTRANSFERASE"/>
    <property type="match status" value="1"/>
</dbReference>
<dbReference type="Proteomes" id="UP001479606">
    <property type="component" value="Unassembled WGS sequence"/>
</dbReference>
<dbReference type="Pfam" id="PF04577">
    <property type="entry name" value="Glyco_transf_61"/>
    <property type="match status" value="1"/>
</dbReference>